<reference evidence="1 2" key="1">
    <citation type="submission" date="2017-04" db="EMBL/GenBank/DDBJ databases">
        <title>Draft genome sequence of Zooshikella ganghwensis VG4 isolated from Red Sea sediments.</title>
        <authorList>
            <person name="Rehman Z."/>
            <person name="Alam I."/>
            <person name="Kamau A."/>
            <person name="Bajic V."/>
            <person name="Leiknes T."/>
        </authorList>
    </citation>
    <scope>NUCLEOTIDE SEQUENCE [LARGE SCALE GENOMIC DNA]</scope>
    <source>
        <strain evidence="1 2">VG4</strain>
    </source>
</reference>
<protein>
    <submittedName>
        <fullName evidence="1">DUF2288 domain-containing protein</fullName>
    </submittedName>
</protein>
<dbReference type="Proteomes" id="UP000257039">
    <property type="component" value="Unassembled WGS sequence"/>
</dbReference>
<dbReference type="Pfam" id="PF10052">
    <property type="entry name" value="DUF2288"/>
    <property type="match status" value="1"/>
</dbReference>
<evidence type="ECO:0000313" key="1">
    <source>
        <dbReference type="EMBL" id="RDH44529.1"/>
    </source>
</evidence>
<dbReference type="RefSeq" id="WP_094787664.1">
    <property type="nucleotide sequence ID" value="NZ_NDXW01000001.1"/>
</dbReference>
<proteinExistence type="predicted"/>
<accession>A0A4P9VPB6</accession>
<dbReference type="AlphaFoldDB" id="A0A4P9VPB6"/>
<keyword evidence="2" id="KW-1185">Reference proteome</keyword>
<sequence length="132" mass="15427">MADSEHQTLLKAKLNLETSTIAWKDLQPFFAAGQVIAVNENLDLIDVAAQIAQDNKKQIEAWMTENKIAKVTDQQATNWYEQDSSLWAVVIRPWILVQEKNNHLRLKKYTVIHYTRLWPFSLSRYAQIMNRI</sequence>
<dbReference type="InterPro" id="IPR018741">
    <property type="entry name" value="DUF2288"/>
</dbReference>
<name>A0A4P9VPB6_9GAMM</name>
<organism evidence="1 2">
    <name type="scientific">Zooshikella ganghwensis</name>
    <dbReference type="NCBI Taxonomy" id="202772"/>
    <lineage>
        <taxon>Bacteria</taxon>
        <taxon>Pseudomonadati</taxon>
        <taxon>Pseudomonadota</taxon>
        <taxon>Gammaproteobacteria</taxon>
        <taxon>Oceanospirillales</taxon>
        <taxon>Zooshikellaceae</taxon>
        <taxon>Zooshikella</taxon>
    </lineage>
</organism>
<evidence type="ECO:0000313" key="2">
    <source>
        <dbReference type="Proteomes" id="UP000257039"/>
    </source>
</evidence>
<dbReference type="EMBL" id="NDXW01000001">
    <property type="protein sequence ID" value="RDH44529.1"/>
    <property type="molecule type" value="Genomic_DNA"/>
</dbReference>
<gene>
    <name evidence="1" type="ORF">B9G39_14405</name>
</gene>
<comment type="caution">
    <text evidence="1">The sequence shown here is derived from an EMBL/GenBank/DDBJ whole genome shotgun (WGS) entry which is preliminary data.</text>
</comment>